<keyword evidence="2" id="KW-1185">Reference proteome</keyword>
<sequence>MARDLGSGLHLDEEECLPFPIFTAELELLVGNSVRGKQPDGVQLLELLQKLVVSIPRTERSVLKQHQRQCEAILYDVLSHGIGAAGLNPVDRSAPAVQAEAWTIVQKNAKAVRDAAFRALGELAAASRGPVAAETLSGEKRPAKKTAMERIIGGCVRGCLVTPLVEAAIHGRREALYPSLPYQ</sequence>
<proteinExistence type="predicted"/>
<accession>A0A150H0D8</accession>
<evidence type="ECO:0000313" key="1">
    <source>
        <dbReference type="EMBL" id="KXZ55551.1"/>
    </source>
</evidence>
<name>A0A150H0D8_GONPE</name>
<organism evidence="1 2">
    <name type="scientific">Gonium pectorale</name>
    <name type="common">Green alga</name>
    <dbReference type="NCBI Taxonomy" id="33097"/>
    <lineage>
        <taxon>Eukaryota</taxon>
        <taxon>Viridiplantae</taxon>
        <taxon>Chlorophyta</taxon>
        <taxon>core chlorophytes</taxon>
        <taxon>Chlorophyceae</taxon>
        <taxon>CS clade</taxon>
        <taxon>Chlamydomonadales</taxon>
        <taxon>Volvocaceae</taxon>
        <taxon>Gonium</taxon>
    </lineage>
</organism>
<reference evidence="2" key="1">
    <citation type="journal article" date="2016" name="Nat. Commun.">
        <title>The Gonium pectorale genome demonstrates co-option of cell cycle regulation during the evolution of multicellularity.</title>
        <authorList>
            <person name="Hanschen E.R."/>
            <person name="Marriage T.N."/>
            <person name="Ferris P.J."/>
            <person name="Hamaji T."/>
            <person name="Toyoda A."/>
            <person name="Fujiyama A."/>
            <person name="Neme R."/>
            <person name="Noguchi H."/>
            <person name="Minakuchi Y."/>
            <person name="Suzuki M."/>
            <person name="Kawai-Toyooka H."/>
            <person name="Smith D.R."/>
            <person name="Sparks H."/>
            <person name="Anderson J."/>
            <person name="Bakaric R."/>
            <person name="Luria V."/>
            <person name="Karger A."/>
            <person name="Kirschner M.W."/>
            <person name="Durand P.M."/>
            <person name="Michod R.E."/>
            <person name="Nozaki H."/>
            <person name="Olson B.J."/>
        </authorList>
    </citation>
    <scope>NUCLEOTIDE SEQUENCE [LARGE SCALE GENOMIC DNA]</scope>
    <source>
        <strain evidence="2">NIES-2863</strain>
    </source>
</reference>
<dbReference type="InterPro" id="IPR044218">
    <property type="entry name" value="SWEETIE"/>
</dbReference>
<dbReference type="Proteomes" id="UP000075714">
    <property type="component" value="Unassembled WGS sequence"/>
</dbReference>
<dbReference type="GO" id="GO:0005975">
    <property type="term" value="P:carbohydrate metabolic process"/>
    <property type="evidence" value="ECO:0007669"/>
    <property type="project" value="InterPro"/>
</dbReference>
<dbReference type="EMBL" id="LSYV01000003">
    <property type="protein sequence ID" value="KXZ55551.1"/>
    <property type="molecule type" value="Genomic_DNA"/>
</dbReference>
<gene>
    <name evidence="1" type="ORF">GPECTOR_2g1100</name>
</gene>
<protein>
    <submittedName>
        <fullName evidence="1">Uncharacterized protein</fullName>
    </submittedName>
</protein>
<dbReference type="PANTHER" id="PTHR46975:SF2">
    <property type="entry name" value="PROTEIN SWEETIE"/>
    <property type="match status" value="1"/>
</dbReference>
<dbReference type="PANTHER" id="PTHR46975">
    <property type="entry name" value="PROTEIN SWEETIE"/>
    <property type="match status" value="1"/>
</dbReference>
<comment type="caution">
    <text evidence="1">The sequence shown here is derived from an EMBL/GenBank/DDBJ whole genome shotgun (WGS) entry which is preliminary data.</text>
</comment>
<evidence type="ECO:0000313" key="2">
    <source>
        <dbReference type="Proteomes" id="UP000075714"/>
    </source>
</evidence>
<dbReference type="OrthoDB" id="512736at2759"/>
<dbReference type="AlphaFoldDB" id="A0A150H0D8"/>
<dbReference type="STRING" id="33097.A0A150H0D8"/>